<name>H2ZX51_LATCH</name>
<dbReference type="eggNOG" id="ENOG502S1XD">
    <property type="taxonomic scope" value="Eukaryota"/>
</dbReference>
<dbReference type="FunCoup" id="H2ZX51">
    <property type="interactions" value="538"/>
</dbReference>
<feature type="domain" description="Ig-like" evidence="4">
    <location>
        <begin position="222"/>
        <end position="317"/>
    </location>
</feature>
<dbReference type="SMART" id="SM00406">
    <property type="entry name" value="IGv"/>
    <property type="match status" value="1"/>
</dbReference>
<dbReference type="SMART" id="SM00409">
    <property type="entry name" value="IG"/>
    <property type="match status" value="3"/>
</dbReference>
<dbReference type="Pfam" id="PF07654">
    <property type="entry name" value="C1-set"/>
    <property type="match status" value="2"/>
</dbReference>
<evidence type="ECO:0000313" key="6">
    <source>
        <dbReference type="Proteomes" id="UP000008672"/>
    </source>
</evidence>
<sequence>YPKFRITQPAQISATAGGSVILTCTLSGDGPAGRSIWKKGSGGEERLFYTRSPGRGEQSDSRASFVKDSDRDRSIQITDLTRKDSGTYYCVKLKGDDEELRRGNGSDLSVAAKPSRPSDPTIRGPSRRVEAGQTVNLSCITEGFFPELISITWLKNGNPVSTSPSLSVNPIKANELYRATSLISVTAGRGEIKSIYTCQINHTALETPVTTALNLSDVITVPPGIKLDLLPEAKVNSTVQLHCRVTHYYPQNIRVTWFENERKWENGGSETVHRNEDGSYNLVNSLQLTATKEKNQSVFTCQVVHDSRHHIGNRSVTLRVKAELAEN</sequence>
<dbReference type="Gene3D" id="2.60.40.10">
    <property type="entry name" value="Immunoglobulins"/>
    <property type="match status" value="3"/>
</dbReference>
<organism evidence="5 6">
    <name type="scientific">Latimeria chalumnae</name>
    <name type="common">Coelacanth</name>
    <dbReference type="NCBI Taxonomy" id="7897"/>
    <lineage>
        <taxon>Eukaryota</taxon>
        <taxon>Metazoa</taxon>
        <taxon>Chordata</taxon>
        <taxon>Craniata</taxon>
        <taxon>Vertebrata</taxon>
        <taxon>Euteleostomi</taxon>
        <taxon>Coelacanthiformes</taxon>
        <taxon>Coelacanthidae</taxon>
        <taxon>Latimeria</taxon>
    </lineage>
</organism>
<dbReference type="GeneTree" id="ENSGT00960000186656"/>
<dbReference type="InterPro" id="IPR003599">
    <property type="entry name" value="Ig_sub"/>
</dbReference>
<feature type="region of interest" description="Disordered" evidence="3">
    <location>
        <begin position="102"/>
        <end position="128"/>
    </location>
</feature>
<dbReference type="EMBL" id="AFYH01183164">
    <property type="status" value="NOT_ANNOTATED_CDS"/>
    <property type="molecule type" value="Genomic_DNA"/>
</dbReference>
<dbReference type="InterPro" id="IPR003597">
    <property type="entry name" value="Ig_C1-set"/>
</dbReference>
<reference evidence="5" key="3">
    <citation type="submission" date="2025-09" db="UniProtKB">
        <authorList>
            <consortium name="Ensembl"/>
        </authorList>
    </citation>
    <scope>IDENTIFICATION</scope>
</reference>
<reference evidence="5" key="2">
    <citation type="submission" date="2025-08" db="UniProtKB">
        <authorList>
            <consortium name="Ensembl"/>
        </authorList>
    </citation>
    <scope>IDENTIFICATION</scope>
</reference>
<proteinExistence type="predicted"/>
<dbReference type="EMBL" id="AFYH01183165">
    <property type="status" value="NOT_ANNOTATED_CDS"/>
    <property type="molecule type" value="Genomic_DNA"/>
</dbReference>
<dbReference type="InterPro" id="IPR007110">
    <property type="entry name" value="Ig-like_dom"/>
</dbReference>
<dbReference type="EMBL" id="AFYH01183166">
    <property type="status" value="NOT_ANNOTATED_CDS"/>
    <property type="molecule type" value="Genomic_DNA"/>
</dbReference>
<feature type="compositionally biased region" description="Basic and acidic residues" evidence="3">
    <location>
        <begin position="57"/>
        <end position="70"/>
    </location>
</feature>
<protein>
    <recommendedName>
        <fullName evidence="4">Ig-like domain-containing protein</fullName>
    </recommendedName>
</protein>
<keyword evidence="2" id="KW-0325">Glycoprotein</keyword>
<dbReference type="STRING" id="7897.ENSLACP00000001972"/>
<dbReference type="PANTHER" id="PTHR19971">
    <property type="entry name" value="SIGNAL-REGULATORY PROTEIN BETA"/>
    <property type="match status" value="1"/>
</dbReference>
<feature type="domain" description="Ig-like" evidence="4">
    <location>
        <begin position="117"/>
        <end position="210"/>
    </location>
</feature>
<dbReference type="SMART" id="SM00407">
    <property type="entry name" value="IGc1"/>
    <property type="match status" value="2"/>
</dbReference>
<evidence type="ECO:0000256" key="3">
    <source>
        <dbReference type="SAM" id="MobiDB-lite"/>
    </source>
</evidence>
<evidence type="ECO:0000259" key="4">
    <source>
        <dbReference type="PROSITE" id="PS50835"/>
    </source>
</evidence>
<evidence type="ECO:0000313" key="5">
    <source>
        <dbReference type="Ensembl" id="ENSLACP00000001972.1"/>
    </source>
</evidence>
<dbReference type="HOGENOM" id="CLU_044430_0_0_1"/>
<dbReference type="PROSITE" id="PS50835">
    <property type="entry name" value="IG_LIKE"/>
    <property type="match status" value="3"/>
</dbReference>
<evidence type="ECO:0000256" key="2">
    <source>
        <dbReference type="ARBA" id="ARBA00023180"/>
    </source>
</evidence>
<evidence type="ECO:0000256" key="1">
    <source>
        <dbReference type="ARBA" id="ARBA00023157"/>
    </source>
</evidence>
<feature type="region of interest" description="Disordered" evidence="3">
    <location>
        <begin position="49"/>
        <end position="70"/>
    </location>
</feature>
<dbReference type="InterPro" id="IPR013106">
    <property type="entry name" value="Ig_V-set"/>
</dbReference>
<dbReference type="InParanoid" id="H2ZX51"/>
<dbReference type="InterPro" id="IPR013783">
    <property type="entry name" value="Ig-like_fold"/>
</dbReference>
<dbReference type="InterPro" id="IPR036179">
    <property type="entry name" value="Ig-like_dom_sf"/>
</dbReference>
<dbReference type="SUPFAM" id="SSF48726">
    <property type="entry name" value="Immunoglobulin"/>
    <property type="match status" value="3"/>
</dbReference>
<dbReference type="Proteomes" id="UP000008672">
    <property type="component" value="Unassembled WGS sequence"/>
</dbReference>
<dbReference type="AlphaFoldDB" id="H2ZX51"/>
<dbReference type="OMA" id="TPVENTM"/>
<dbReference type="InterPro" id="IPR051755">
    <property type="entry name" value="Ig-like_CS_Receptor"/>
</dbReference>
<keyword evidence="1" id="KW-1015">Disulfide bond</keyword>
<dbReference type="Ensembl" id="ENSLACT00000001986.1">
    <property type="protein sequence ID" value="ENSLACP00000001972.1"/>
    <property type="gene ID" value="ENSLACG00000001762.1"/>
</dbReference>
<dbReference type="Pfam" id="PF07686">
    <property type="entry name" value="V-set"/>
    <property type="match status" value="1"/>
</dbReference>
<keyword evidence="6" id="KW-1185">Reference proteome</keyword>
<reference evidence="6" key="1">
    <citation type="submission" date="2011-08" db="EMBL/GenBank/DDBJ databases">
        <title>The draft genome of Latimeria chalumnae.</title>
        <authorList>
            <person name="Di Palma F."/>
            <person name="Alfoldi J."/>
            <person name="Johnson J."/>
            <person name="Berlin A."/>
            <person name="Gnerre S."/>
            <person name="Jaffe D."/>
            <person name="MacCallum I."/>
            <person name="Young S."/>
            <person name="Walker B.J."/>
            <person name="Lander E."/>
            <person name="Lindblad-Toh K."/>
        </authorList>
    </citation>
    <scope>NUCLEOTIDE SEQUENCE [LARGE SCALE GENOMIC DNA]</scope>
    <source>
        <strain evidence="6">Wild caught</strain>
    </source>
</reference>
<feature type="domain" description="Ig-like" evidence="4">
    <location>
        <begin position="2"/>
        <end position="90"/>
    </location>
</feature>
<accession>H2ZX51</accession>